<evidence type="ECO:0000313" key="1">
    <source>
        <dbReference type="EMBL" id="OCK85900.1"/>
    </source>
</evidence>
<dbReference type="AlphaFoldDB" id="A0A8E2EKY8"/>
<dbReference type="EMBL" id="KV744812">
    <property type="protein sequence ID" value="OCK85900.1"/>
    <property type="molecule type" value="Genomic_DNA"/>
</dbReference>
<protein>
    <submittedName>
        <fullName evidence="1">Uncharacterized protein</fullName>
    </submittedName>
</protein>
<proteinExistence type="predicted"/>
<accession>A0A8E2EKY8</accession>
<organism evidence="1 2">
    <name type="scientific">Lepidopterella palustris CBS 459.81</name>
    <dbReference type="NCBI Taxonomy" id="1314670"/>
    <lineage>
        <taxon>Eukaryota</taxon>
        <taxon>Fungi</taxon>
        <taxon>Dikarya</taxon>
        <taxon>Ascomycota</taxon>
        <taxon>Pezizomycotina</taxon>
        <taxon>Dothideomycetes</taxon>
        <taxon>Pleosporomycetidae</taxon>
        <taxon>Mytilinidiales</taxon>
        <taxon>Argynnaceae</taxon>
        <taxon>Lepidopterella</taxon>
    </lineage>
</organism>
<sequence>PNIQPTEDYSGGFLSHVKLYVFAEKCQIQGLKGMAAQHLHDVLRQFNCYLQRIEDIIDLVEYVYYDNPPEREQHEEILREVVSWYTANKLQK</sequence>
<dbReference type="OrthoDB" id="9997739at2759"/>
<dbReference type="Proteomes" id="UP000250266">
    <property type="component" value="Unassembled WGS sequence"/>
</dbReference>
<keyword evidence="2" id="KW-1185">Reference proteome</keyword>
<evidence type="ECO:0000313" key="2">
    <source>
        <dbReference type="Proteomes" id="UP000250266"/>
    </source>
</evidence>
<name>A0A8E2EKY8_9PEZI</name>
<gene>
    <name evidence="1" type="ORF">K432DRAFT_254358</name>
</gene>
<feature type="non-terminal residue" evidence="1">
    <location>
        <position position="1"/>
    </location>
</feature>
<reference evidence="1 2" key="1">
    <citation type="journal article" date="2016" name="Nat. Commun.">
        <title>Ectomycorrhizal ecology is imprinted in the genome of the dominant symbiotic fungus Cenococcum geophilum.</title>
        <authorList>
            <consortium name="DOE Joint Genome Institute"/>
            <person name="Peter M."/>
            <person name="Kohler A."/>
            <person name="Ohm R.A."/>
            <person name="Kuo A."/>
            <person name="Krutzmann J."/>
            <person name="Morin E."/>
            <person name="Arend M."/>
            <person name="Barry K.W."/>
            <person name="Binder M."/>
            <person name="Choi C."/>
            <person name="Clum A."/>
            <person name="Copeland A."/>
            <person name="Grisel N."/>
            <person name="Haridas S."/>
            <person name="Kipfer T."/>
            <person name="LaButti K."/>
            <person name="Lindquist E."/>
            <person name="Lipzen A."/>
            <person name="Maire R."/>
            <person name="Meier B."/>
            <person name="Mihaltcheva S."/>
            <person name="Molinier V."/>
            <person name="Murat C."/>
            <person name="Poggeler S."/>
            <person name="Quandt C.A."/>
            <person name="Sperisen C."/>
            <person name="Tritt A."/>
            <person name="Tisserant E."/>
            <person name="Crous P.W."/>
            <person name="Henrissat B."/>
            <person name="Nehls U."/>
            <person name="Egli S."/>
            <person name="Spatafora J.W."/>
            <person name="Grigoriev I.V."/>
            <person name="Martin F.M."/>
        </authorList>
    </citation>
    <scope>NUCLEOTIDE SEQUENCE [LARGE SCALE GENOMIC DNA]</scope>
    <source>
        <strain evidence="1 2">CBS 459.81</strain>
    </source>
</reference>
<feature type="non-terminal residue" evidence="1">
    <location>
        <position position="92"/>
    </location>
</feature>